<name>A0A6G1K8T2_9PLEO</name>
<reference evidence="2" key="1">
    <citation type="journal article" date="2020" name="Stud. Mycol.">
        <title>101 Dothideomycetes genomes: a test case for predicting lifestyles and emergence of pathogens.</title>
        <authorList>
            <person name="Haridas S."/>
            <person name="Albert R."/>
            <person name="Binder M."/>
            <person name="Bloem J."/>
            <person name="Labutti K."/>
            <person name="Salamov A."/>
            <person name="Andreopoulos B."/>
            <person name="Baker S."/>
            <person name="Barry K."/>
            <person name="Bills G."/>
            <person name="Bluhm B."/>
            <person name="Cannon C."/>
            <person name="Castanera R."/>
            <person name="Culley D."/>
            <person name="Daum C."/>
            <person name="Ezra D."/>
            <person name="Gonzalez J."/>
            <person name="Henrissat B."/>
            <person name="Kuo A."/>
            <person name="Liang C."/>
            <person name="Lipzen A."/>
            <person name="Lutzoni F."/>
            <person name="Magnuson J."/>
            <person name="Mondo S."/>
            <person name="Nolan M."/>
            <person name="Ohm R."/>
            <person name="Pangilinan J."/>
            <person name="Park H.-J."/>
            <person name="Ramirez L."/>
            <person name="Alfaro M."/>
            <person name="Sun H."/>
            <person name="Tritt A."/>
            <person name="Yoshinaga Y."/>
            <person name="Zwiers L.-H."/>
            <person name="Turgeon B."/>
            <person name="Goodwin S."/>
            <person name="Spatafora J."/>
            <person name="Crous P."/>
            <person name="Grigoriev I."/>
        </authorList>
    </citation>
    <scope>NUCLEOTIDE SEQUENCE</scope>
    <source>
        <strain evidence="2">CBS 279.74</strain>
    </source>
</reference>
<protein>
    <submittedName>
        <fullName evidence="2">Uncharacterized protein</fullName>
    </submittedName>
</protein>
<dbReference type="AlphaFoldDB" id="A0A6G1K8T2"/>
<dbReference type="Proteomes" id="UP000799428">
    <property type="component" value="Unassembled WGS sequence"/>
</dbReference>
<sequence>MNSQTLPFQQEPSGSIQAKYLKTPRLGCVSPEPIPSSHVRAHGAEPGCETRTRQKKIHQPSSHPTDMSPKCCLCSLSRESVWGCRLFRRSER</sequence>
<gene>
    <name evidence="2" type="ORF">K504DRAFT_292115</name>
</gene>
<evidence type="ECO:0000256" key="1">
    <source>
        <dbReference type="SAM" id="MobiDB-lite"/>
    </source>
</evidence>
<proteinExistence type="predicted"/>
<evidence type="ECO:0000313" key="2">
    <source>
        <dbReference type="EMBL" id="KAF2708945.1"/>
    </source>
</evidence>
<feature type="region of interest" description="Disordered" evidence="1">
    <location>
        <begin position="31"/>
        <end position="68"/>
    </location>
</feature>
<keyword evidence="3" id="KW-1185">Reference proteome</keyword>
<dbReference type="EMBL" id="MU005771">
    <property type="protein sequence ID" value="KAF2708945.1"/>
    <property type="molecule type" value="Genomic_DNA"/>
</dbReference>
<evidence type="ECO:0000313" key="3">
    <source>
        <dbReference type="Proteomes" id="UP000799428"/>
    </source>
</evidence>
<organism evidence="2 3">
    <name type="scientific">Pleomassaria siparia CBS 279.74</name>
    <dbReference type="NCBI Taxonomy" id="1314801"/>
    <lineage>
        <taxon>Eukaryota</taxon>
        <taxon>Fungi</taxon>
        <taxon>Dikarya</taxon>
        <taxon>Ascomycota</taxon>
        <taxon>Pezizomycotina</taxon>
        <taxon>Dothideomycetes</taxon>
        <taxon>Pleosporomycetidae</taxon>
        <taxon>Pleosporales</taxon>
        <taxon>Pleomassariaceae</taxon>
        <taxon>Pleomassaria</taxon>
    </lineage>
</organism>
<accession>A0A6G1K8T2</accession>